<name>D2R7S5_PIRSD</name>
<gene>
    <name evidence="1" type="ordered locus">Psta_2835</name>
</gene>
<accession>D2R7S5</accession>
<sequence length="91" mass="9825">MKEHSPLASTPVFNCLVHVRQTGSDAYEAVAIELDGVMGQGSTRRDALASVVAKFKTVMADYVARGEAVPWKRPAPAPAPHEQQVFIAVHL</sequence>
<reference evidence="1 2" key="1">
    <citation type="journal article" date="2009" name="Stand. Genomic Sci.">
        <title>Complete genome sequence of Pirellula staleyi type strain (ATCC 27377).</title>
        <authorList>
            <person name="Clum A."/>
            <person name="Tindall B.J."/>
            <person name="Sikorski J."/>
            <person name="Ivanova N."/>
            <person name="Mavrommatis K."/>
            <person name="Lucas S."/>
            <person name="Glavina del Rio T."/>
            <person name="Nolan M."/>
            <person name="Chen F."/>
            <person name="Tice H."/>
            <person name="Pitluck S."/>
            <person name="Cheng J.F."/>
            <person name="Chertkov O."/>
            <person name="Brettin T."/>
            <person name="Han C."/>
            <person name="Detter J.C."/>
            <person name="Kuske C."/>
            <person name="Bruce D."/>
            <person name="Goodwin L."/>
            <person name="Ovchinikova G."/>
            <person name="Pati A."/>
            <person name="Mikhailova N."/>
            <person name="Chen A."/>
            <person name="Palaniappan K."/>
            <person name="Land M."/>
            <person name="Hauser L."/>
            <person name="Chang Y.J."/>
            <person name="Jeffries C.D."/>
            <person name="Chain P."/>
            <person name="Rohde M."/>
            <person name="Goker M."/>
            <person name="Bristow J."/>
            <person name="Eisen J.A."/>
            <person name="Markowitz V."/>
            <person name="Hugenholtz P."/>
            <person name="Kyrpides N.C."/>
            <person name="Klenk H.P."/>
            <person name="Lapidus A."/>
        </authorList>
    </citation>
    <scope>NUCLEOTIDE SEQUENCE [LARGE SCALE GENOMIC DNA]</scope>
    <source>
        <strain evidence="2">ATCC 27377 / DSM 6068 / ICPB 4128</strain>
    </source>
</reference>
<organism evidence="1 2">
    <name type="scientific">Pirellula staleyi (strain ATCC 27377 / DSM 6068 / ICPB 4128)</name>
    <name type="common">Pirella staleyi</name>
    <dbReference type="NCBI Taxonomy" id="530564"/>
    <lineage>
        <taxon>Bacteria</taxon>
        <taxon>Pseudomonadati</taxon>
        <taxon>Planctomycetota</taxon>
        <taxon>Planctomycetia</taxon>
        <taxon>Pirellulales</taxon>
        <taxon>Pirellulaceae</taxon>
        <taxon>Pirellula</taxon>
    </lineage>
</organism>
<protein>
    <recommendedName>
        <fullName evidence="3">HicB family protein</fullName>
    </recommendedName>
</protein>
<evidence type="ECO:0000313" key="1">
    <source>
        <dbReference type="EMBL" id="ADB17501.1"/>
    </source>
</evidence>
<dbReference type="AlphaFoldDB" id="D2R7S5"/>
<evidence type="ECO:0008006" key="3">
    <source>
        <dbReference type="Google" id="ProtNLM"/>
    </source>
</evidence>
<dbReference type="Proteomes" id="UP000001887">
    <property type="component" value="Chromosome"/>
</dbReference>
<dbReference type="InterPro" id="IPR035069">
    <property type="entry name" value="TTHA1013/TTHA0281-like"/>
</dbReference>
<dbReference type="OrthoDB" id="283927at2"/>
<dbReference type="EMBL" id="CP001848">
    <property type="protein sequence ID" value="ADB17501.1"/>
    <property type="molecule type" value="Genomic_DNA"/>
</dbReference>
<dbReference type="KEGG" id="psl:Psta_2835"/>
<evidence type="ECO:0000313" key="2">
    <source>
        <dbReference type="Proteomes" id="UP000001887"/>
    </source>
</evidence>
<proteinExistence type="predicted"/>
<dbReference type="STRING" id="530564.Psta_2835"/>
<dbReference type="SUPFAM" id="SSF143100">
    <property type="entry name" value="TTHA1013/TTHA0281-like"/>
    <property type="match status" value="1"/>
</dbReference>
<dbReference type="HOGENOM" id="CLU_2424389_0_0_0"/>
<keyword evidence="2" id="KW-1185">Reference proteome</keyword>